<accession>A0AA36J5C9</accession>
<evidence type="ECO:0000313" key="2">
    <source>
        <dbReference type="EMBL" id="CAJ1399404.1"/>
    </source>
</evidence>
<feature type="region of interest" description="Disordered" evidence="1">
    <location>
        <begin position="961"/>
        <end position="997"/>
    </location>
</feature>
<reference evidence="2" key="1">
    <citation type="submission" date="2023-08" db="EMBL/GenBank/DDBJ databases">
        <authorList>
            <person name="Chen Y."/>
            <person name="Shah S."/>
            <person name="Dougan E. K."/>
            <person name="Thang M."/>
            <person name="Chan C."/>
        </authorList>
    </citation>
    <scope>NUCLEOTIDE SEQUENCE</scope>
</reference>
<feature type="compositionally biased region" description="Acidic residues" evidence="1">
    <location>
        <begin position="1052"/>
        <end position="1066"/>
    </location>
</feature>
<name>A0AA36J5C9_9DINO</name>
<feature type="compositionally biased region" description="Basic and acidic residues" evidence="1">
    <location>
        <begin position="1"/>
        <end position="18"/>
    </location>
</feature>
<dbReference type="InterPro" id="IPR011992">
    <property type="entry name" value="EF-hand-dom_pair"/>
</dbReference>
<dbReference type="EMBL" id="CAUJNA010003334">
    <property type="protein sequence ID" value="CAJ1399404.1"/>
    <property type="molecule type" value="Genomic_DNA"/>
</dbReference>
<gene>
    <name evidence="2" type="ORF">EVOR1521_LOCUS22941</name>
</gene>
<protein>
    <submittedName>
        <fullName evidence="2">Uncharacterized protein</fullName>
    </submittedName>
</protein>
<feature type="region of interest" description="Disordered" evidence="1">
    <location>
        <begin position="1043"/>
        <end position="1083"/>
    </location>
</feature>
<feature type="compositionally biased region" description="Basic and acidic residues" evidence="1">
    <location>
        <begin position="455"/>
        <end position="480"/>
    </location>
</feature>
<dbReference type="SUPFAM" id="SSF47473">
    <property type="entry name" value="EF-hand"/>
    <property type="match status" value="1"/>
</dbReference>
<evidence type="ECO:0000256" key="1">
    <source>
        <dbReference type="SAM" id="MobiDB-lite"/>
    </source>
</evidence>
<feature type="region of interest" description="Disordered" evidence="1">
    <location>
        <begin position="1"/>
        <end position="70"/>
    </location>
</feature>
<feature type="compositionally biased region" description="Basic residues" evidence="1">
    <location>
        <begin position="481"/>
        <end position="493"/>
    </location>
</feature>
<feature type="region of interest" description="Disordered" evidence="1">
    <location>
        <begin position="100"/>
        <end position="136"/>
    </location>
</feature>
<feature type="region of interest" description="Disordered" evidence="1">
    <location>
        <begin position="613"/>
        <end position="641"/>
    </location>
</feature>
<evidence type="ECO:0000313" key="3">
    <source>
        <dbReference type="Proteomes" id="UP001178507"/>
    </source>
</evidence>
<feature type="compositionally biased region" description="Low complexity" evidence="1">
    <location>
        <begin position="620"/>
        <end position="632"/>
    </location>
</feature>
<sequence length="1104" mass="123643">MRRLDGARSLPDLKEKPSDAPLPILEPVPTFSVGSLPRTQVSSRVGTAASKRGWRNADFPSVKEDQGTSSFLQESGERWWASHTLWRGRGPRKLPFLQAKAPGEAAVKASSKPRSEQPEQRLPLSPKSAKSTAWSQVGGADKDIAVALVRARSRTESVFYEDDEEKPHFELYRSGSRYRRHITMTERKRNHAAALAKDKAYVKALLKEGREKPEQRKEREQAIDSHWLAAAFAPVPDPWSYLPAALSGPGRLPLARQQVKQVTDVSAISRRSSAASQVDLYEIALEISEIQEALRACNFFHALTASGPGADPPVMNRQAFCHLACAAEGFASVEGGPPRLRRAARHFDSLAEQIFVKGSGATWSGIPLLDCRTPSVENTPMARLFAKIVQDIAQDLEQDFADLDCVAQRGRAEYHARGRVFARLLPQASKYGALRGLFLSQQMDRLRRTWAQDEAKNEELEREREKEAAPERNERSERHDRRAGRARSPKSRGHAAGIKETPFVAQVVLMEAPQGKETDSSGELYAHTLMQMKGETLLSHLFEPEVLRFMAETSALFQTIFKAYVDIPQATGEGHMSLAALVRFCADFGLFPHKVDFKTIQWLYNEETRPEMQAQARRCSSAGSASPQSSPQGRRKRKPPTMDDGFIYQHKWIKGHLAWMSKDPAAMTEVETRSCYILTAMDDWMEGHNLKVRDIFANLDTGSTATFMAQELQRVVSFMDFEDPPSPSDVEDLAGLLARPGAVSIDFSTLEMARIAARLAKESRSRARNCFLKDLSKMSKAESNAYLFFTDLLANLELRALAPESFFRMLDMDHTGSVPVVVIVKQAKSLQRAEPSVWTAAMMVENPFAFIGKNPEDEVAREEFVDMVEEIREATKLREVSLDQKHPLFISSNGAQPQLDNFGVRSFVKVVFKIGLTYLTYYGATQQAQLSAAHKLLWLFVYMHWYFDSSRQKVEQLLRQSGAFDRPPSRVPSPQSPMGRPRSRHSDSSGRRYPKHLPSMRRLLARHPYMFMAVAEAELPDWATPERTADAVVQAAFSYARSQHRRLSEEKDAGDEGTEDEDEEDSESPRGGRVQEVPVLPGVQGDMALEHTLLSAVCNLADGA</sequence>
<dbReference type="Proteomes" id="UP001178507">
    <property type="component" value="Unassembled WGS sequence"/>
</dbReference>
<organism evidence="2 3">
    <name type="scientific">Effrenium voratum</name>
    <dbReference type="NCBI Taxonomy" id="2562239"/>
    <lineage>
        <taxon>Eukaryota</taxon>
        <taxon>Sar</taxon>
        <taxon>Alveolata</taxon>
        <taxon>Dinophyceae</taxon>
        <taxon>Suessiales</taxon>
        <taxon>Symbiodiniaceae</taxon>
        <taxon>Effrenium</taxon>
    </lineage>
</organism>
<proteinExistence type="predicted"/>
<keyword evidence="3" id="KW-1185">Reference proteome</keyword>
<comment type="caution">
    <text evidence="2">The sequence shown here is derived from an EMBL/GenBank/DDBJ whole genome shotgun (WGS) entry which is preliminary data.</text>
</comment>
<feature type="region of interest" description="Disordered" evidence="1">
    <location>
        <begin position="455"/>
        <end position="496"/>
    </location>
</feature>
<dbReference type="AlphaFoldDB" id="A0AA36J5C9"/>